<dbReference type="KEGG" id="care:LT85_1891"/>
<protein>
    <submittedName>
        <fullName evidence="2">Acetyltransferase</fullName>
    </submittedName>
</protein>
<dbReference type="OrthoDB" id="9789605at2"/>
<dbReference type="Gene3D" id="3.40.630.30">
    <property type="match status" value="1"/>
</dbReference>
<evidence type="ECO:0000313" key="2">
    <source>
        <dbReference type="EMBL" id="AIY41049.1"/>
    </source>
</evidence>
<reference evidence="3" key="1">
    <citation type="journal article" date="2014" name="Soil Biol. Biochem.">
        <title>Structure and function of bacterial communities in ageing soils: Insights from the Mendocino ecological staircase.</title>
        <authorList>
            <person name="Uroz S."/>
            <person name="Tech J.J."/>
            <person name="Sawaya N.A."/>
            <person name="Frey-Klett P."/>
            <person name="Leveau J.H.J."/>
        </authorList>
    </citation>
    <scope>NUCLEOTIDE SEQUENCE [LARGE SCALE GENOMIC DNA]</scope>
    <source>
        <strain evidence="3">Cal35</strain>
    </source>
</reference>
<proteinExistence type="predicted"/>
<evidence type="ECO:0000313" key="3">
    <source>
        <dbReference type="Proteomes" id="UP000030302"/>
    </source>
</evidence>
<name>A0A0A1FBJ5_9BURK</name>
<dbReference type="AlphaFoldDB" id="A0A0A1FBJ5"/>
<keyword evidence="2" id="KW-0808">Transferase</keyword>
<evidence type="ECO:0000259" key="1">
    <source>
        <dbReference type="PROSITE" id="PS51186"/>
    </source>
</evidence>
<dbReference type="InterPro" id="IPR000182">
    <property type="entry name" value="GNAT_dom"/>
</dbReference>
<dbReference type="SUPFAM" id="SSF55729">
    <property type="entry name" value="Acyl-CoA N-acyltransferases (Nat)"/>
    <property type="match status" value="1"/>
</dbReference>
<keyword evidence="3" id="KW-1185">Reference proteome</keyword>
<feature type="domain" description="N-acetyltransferase" evidence="1">
    <location>
        <begin position="3"/>
        <end position="145"/>
    </location>
</feature>
<dbReference type="RefSeq" id="WP_038487841.1">
    <property type="nucleotide sequence ID" value="NZ_CP009962.1"/>
</dbReference>
<dbReference type="Pfam" id="PF13508">
    <property type="entry name" value="Acetyltransf_7"/>
    <property type="match status" value="1"/>
</dbReference>
<organism evidence="2 3">
    <name type="scientific">Collimonas arenae</name>
    <dbReference type="NCBI Taxonomy" id="279058"/>
    <lineage>
        <taxon>Bacteria</taxon>
        <taxon>Pseudomonadati</taxon>
        <taxon>Pseudomonadota</taxon>
        <taxon>Betaproteobacteria</taxon>
        <taxon>Burkholderiales</taxon>
        <taxon>Oxalobacteraceae</taxon>
        <taxon>Collimonas</taxon>
    </lineage>
</organism>
<sequence length="149" mass="16607">MPITVRSAEAQDQAALQRLFLSTRRQTYTWMDVGAFRLTDLEQQTRGEAILVAEDELGAIAGFIAIWEPDHFIHHLYVVPSQQRRGVGRALLAALPGWPVQKYSLKCLLLNHVAATFYRANGFVEAGREEGEDGEYAVFESGNDAARDA</sequence>
<dbReference type="HOGENOM" id="CLU_013985_21_3_4"/>
<dbReference type="GO" id="GO:0016747">
    <property type="term" value="F:acyltransferase activity, transferring groups other than amino-acyl groups"/>
    <property type="evidence" value="ECO:0007669"/>
    <property type="project" value="InterPro"/>
</dbReference>
<dbReference type="PROSITE" id="PS51186">
    <property type="entry name" value="GNAT"/>
    <property type="match status" value="1"/>
</dbReference>
<dbReference type="CDD" id="cd04301">
    <property type="entry name" value="NAT_SF"/>
    <property type="match status" value="1"/>
</dbReference>
<dbReference type="InterPro" id="IPR016181">
    <property type="entry name" value="Acyl_CoA_acyltransferase"/>
</dbReference>
<dbReference type="STRING" id="279058.LT85_1891"/>
<dbReference type="Proteomes" id="UP000030302">
    <property type="component" value="Chromosome"/>
</dbReference>
<gene>
    <name evidence="2" type="ORF">LT85_1891</name>
</gene>
<dbReference type="EMBL" id="CP009962">
    <property type="protein sequence ID" value="AIY41049.1"/>
    <property type="molecule type" value="Genomic_DNA"/>
</dbReference>
<accession>A0A0A1FBJ5</accession>